<sequence length="257" mass="29385">MTMSRQNLLAAAVALIEDESDDELDDIIALASIVSARTDRNRVPLYYEKVIDTYFDFEFMRLFRLSRETHAELAGRYEASAFYPNSVGGRPQISAEKTLLIVLSYLGTRATMYQIADRFDITESSVHLCIERVLNFLPYVMTPFKSSKAALPTWKTTYNMKHGQQRVTIENTFGLLKQRFQRMYLVDSASIRQCCLVVMGACVLHNLCNAERDFFDDLNNARPPDQVTNDDDHAIRPDDATRSLSERIREAIAKTEC</sequence>
<gene>
    <name evidence="1" type="ORF">HPB47_007011</name>
</gene>
<keyword evidence="2" id="KW-1185">Reference proteome</keyword>
<name>A0AC60P8T8_IXOPE</name>
<reference evidence="1 2" key="1">
    <citation type="journal article" date="2020" name="Cell">
        <title>Large-Scale Comparative Analyses of Tick Genomes Elucidate Their Genetic Diversity and Vector Capacities.</title>
        <authorList>
            <consortium name="Tick Genome and Microbiome Consortium (TIGMIC)"/>
            <person name="Jia N."/>
            <person name="Wang J."/>
            <person name="Shi W."/>
            <person name="Du L."/>
            <person name="Sun Y."/>
            <person name="Zhan W."/>
            <person name="Jiang J.F."/>
            <person name="Wang Q."/>
            <person name="Zhang B."/>
            <person name="Ji P."/>
            <person name="Bell-Sakyi L."/>
            <person name="Cui X.M."/>
            <person name="Yuan T.T."/>
            <person name="Jiang B.G."/>
            <person name="Yang W.F."/>
            <person name="Lam T.T."/>
            <person name="Chang Q.C."/>
            <person name="Ding S.J."/>
            <person name="Wang X.J."/>
            <person name="Zhu J.G."/>
            <person name="Ruan X.D."/>
            <person name="Zhao L."/>
            <person name="Wei J.T."/>
            <person name="Ye R.Z."/>
            <person name="Que T.C."/>
            <person name="Du C.H."/>
            <person name="Zhou Y.H."/>
            <person name="Cheng J.X."/>
            <person name="Dai P.F."/>
            <person name="Guo W.B."/>
            <person name="Han X.H."/>
            <person name="Huang E.J."/>
            <person name="Li L.F."/>
            <person name="Wei W."/>
            <person name="Gao Y.C."/>
            <person name="Liu J.Z."/>
            <person name="Shao H.Z."/>
            <person name="Wang X."/>
            <person name="Wang C.C."/>
            <person name="Yang T.C."/>
            <person name="Huo Q.B."/>
            <person name="Li W."/>
            <person name="Chen H.Y."/>
            <person name="Chen S.E."/>
            <person name="Zhou L.G."/>
            <person name="Ni X.B."/>
            <person name="Tian J.H."/>
            <person name="Sheng Y."/>
            <person name="Liu T."/>
            <person name="Pan Y.S."/>
            <person name="Xia L.Y."/>
            <person name="Li J."/>
            <person name="Zhao F."/>
            <person name="Cao W.C."/>
        </authorList>
    </citation>
    <scope>NUCLEOTIDE SEQUENCE [LARGE SCALE GENOMIC DNA]</scope>
    <source>
        <strain evidence="1">Iper-2018</strain>
    </source>
</reference>
<accession>A0AC60P8T8</accession>
<comment type="caution">
    <text evidence="1">The sequence shown here is derived from an EMBL/GenBank/DDBJ whole genome shotgun (WGS) entry which is preliminary data.</text>
</comment>
<evidence type="ECO:0000313" key="2">
    <source>
        <dbReference type="Proteomes" id="UP000805193"/>
    </source>
</evidence>
<evidence type="ECO:0000313" key="1">
    <source>
        <dbReference type="EMBL" id="KAG0415814.1"/>
    </source>
</evidence>
<protein>
    <submittedName>
        <fullName evidence="1">Uncharacterized protein</fullName>
    </submittedName>
</protein>
<organism evidence="1 2">
    <name type="scientific">Ixodes persulcatus</name>
    <name type="common">Taiga tick</name>
    <dbReference type="NCBI Taxonomy" id="34615"/>
    <lineage>
        <taxon>Eukaryota</taxon>
        <taxon>Metazoa</taxon>
        <taxon>Ecdysozoa</taxon>
        <taxon>Arthropoda</taxon>
        <taxon>Chelicerata</taxon>
        <taxon>Arachnida</taxon>
        <taxon>Acari</taxon>
        <taxon>Parasitiformes</taxon>
        <taxon>Ixodida</taxon>
        <taxon>Ixodoidea</taxon>
        <taxon>Ixodidae</taxon>
        <taxon>Ixodinae</taxon>
        <taxon>Ixodes</taxon>
    </lineage>
</organism>
<proteinExistence type="predicted"/>
<dbReference type="EMBL" id="JABSTQ010011024">
    <property type="protein sequence ID" value="KAG0415814.1"/>
    <property type="molecule type" value="Genomic_DNA"/>
</dbReference>
<dbReference type="Proteomes" id="UP000805193">
    <property type="component" value="Unassembled WGS sequence"/>
</dbReference>